<name>A0A4C1YVH6_EUMVA</name>
<evidence type="ECO:0000313" key="1">
    <source>
        <dbReference type="EMBL" id="GBP78932.1"/>
    </source>
</evidence>
<keyword evidence="2" id="KW-1185">Reference proteome</keyword>
<dbReference type="EMBL" id="BGZK01001392">
    <property type="protein sequence ID" value="GBP78932.1"/>
    <property type="molecule type" value="Genomic_DNA"/>
</dbReference>
<evidence type="ECO:0000313" key="2">
    <source>
        <dbReference type="Proteomes" id="UP000299102"/>
    </source>
</evidence>
<protein>
    <submittedName>
        <fullName evidence="1">Uncharacterized protein</fullName>
    </submittedName>
</protein>
<gene>
    <name evidence="1" type="ORF">EVAR_55972_1</name>
</gene>
<dbReference type="AlphaFoldDB" id="A0A4C1YVH6"/>
<comment type="caution">
    <text evidence="1">The sequence shown here is derived from an EMBL/GenBank/DDBJ whole genome shotgun (WGS) entry which is preliminary data.</text>
</comment>
<accession>A0A4C1YVH6</accession>
<organism evidence="1 2">
    <name type="scientific">Eumeta variegata</name>
    <name type="common">Bagworm moth</name>
    <name type="synonym">Eumeta japonica</name>
    <dbReference type="NCBI Taxonomy" id="151549"/>
    <lineage>
        <taxon>Eukaryota</taxon>
        <taxon>Metazoa</taxon>
        <taxon>Ecdysozoa</taxon>
        <taxon>Arthropoda</taxon>
        <taxon>Hexapoda</taxon>
        <taxon>Insecta</taxon>
        <taxon>Pterygota</taxon>
        <taxon>Neoptera</taxon>
        <taxon>Endopterygota</taxon>
        <taxon>Lepidoptera</taxon>
        <taxon>Glossata</taxon>
        <taxon>Ditrysia</taxon>
        <taxon>Tineoidea</taxon>
        <taxon>Psychidae</taxon>
        <taxon>Oiketicinae</taxon>
        <taxon>Eumeta</taxon>
    </lineage>
</organism>
<dbReference type="Proteomes" id="UP000299102">
    <property type="component" value="Unassembled WGS sequence"/>
</dbReference>
<reference evidence="1 2" key="1">
    <citation type="journal article" date="2019" name="Commun. Biol.">
        <title>The bagworm genome reveals a unique fibroin gene that provides high tensile strength.</title>
        <authorList>
            <person name="Kono N."/>
            <person name="Nakamura H."/>
            <person name="Ohtoshi R."/>
            <person name="Tomita M."/>
            <person name="Numata K."/>
            <person name="Arakawa K."/>
        </authorList>
    </citation>
    <scope>NUCLEOTIDE SEQUENCE [LARGE SCALE GENOMIC DNA]</scope>
</reference>
<sequence length="200" mass="22856">MQHRKRVRGVGVILRDLDLQYNEKLYVKTSPMRNTTICSSQKLKKTSFVLTSYVKRHENQLQYSATGHPQDGVGLDSTTSLAAFEDLIYTESQKCNLMYHFSKNKKSSSGPSPLSRFRVVRHLANSFSETAGKELFEVHIKNMIKLINKLIYYSYYSHVRPLATKWLHRTVCLHHRAGFGTRGSRVPASSLHKVPTDING</sequence>
<proteinExistence type="predicted"/>